<name>A0ABM7LEM4_9PSED</name>
<proteinExistence type="predicted"/>
<organism evidence="1 2">
    <name type="scientific">Pseudomonas solani</name>
    <dbReference type="NCBI Taxonomy" id="2731552"/>
    <lineage>
        <taxon>Bacteria</taxon>
        <taxon>Pseudomonadati</taxon>
        <taxon>Pseudomonadota</taxon>
        <taxon>Gammaproteobacteria</taxon>
        <taxon>Pseudomonadales</taxon>
        <taxon>Pseudomonadaceae</taxon>
        <taxon>Pseudomonas</taxon>
    </lineage>
</organism>
<sequence>MSTVQQHRERPILFSGPMVRAILEGQKTVTRRAVKPCKAHADGFAVLDFGNGWQPFNTFCDFTSDSEGMEYPIACPYGKPGDRLWVRETFATLSAGQYEPVKPAWGYGQDLRFAATDPLADCDIGVRGYAWRPSIHMPRWASRILLEVTDVRVERLQDISEHQAQAEGIEHLPHLDPAGTCHWRVYGSESSGTNSPVASFESLWESINGAGSWDANPWVWVVEFRRIQP</sequence>
<keyword evidence="2" id="KW-1185">Reference proteome</keyword>
<dbReference type="EMBL" id="AP023081">
    <property type="protein sequence ID" value="BCD88018.1"/>
    <property type="molecule type" value="Genomic_DNA"/>
</dbReference>
<gene>
    <name evidence="1" type="ORF">PSm6_44250</name>
</gene>
<evidence type="ECO:0008006" key="3">
    <source>
        <dbReference type="Google" id="ProtNLM"/>
    </source>
</evidence>
<reference evidence="1" key="1">
    <citation type="submission" date="2020-05" db="EMBL/GenBank/DDBJ databases">
        <title>Complete genome sequence of Pseudomonas sp. Sm006.</title>
        <authorList>
            <person name="Takeuchi K."/>
            <person name="Someya N."/>
        </authorList>
    </citation>
    <scope>NUCLEOTIDE SEQUENCE</scope>
    <source>
        <strain evidence="1">Sm006</strain>
    </source>
</reference>
<dbReference type="Proteomes" id="UP001064896">
    <property type="component" value="Chromosome"/>
</dbReference>
<protein>
    <recommendedName>
        <fullName evidence="3">Morphogenetic protein</fullName>
    </recommendedName>
</protein>
<evidence type="ECO:0000313" key="2">
    <source>
        <dbReference type="Proteomes" id="UP001064896"/>
    </source>
</evidence>
<accession>A0ABM7LEM4</accession>
<evidence type="ECO:0000313" key="1">
    <source>
        <dbReference type="EMBL" id="BCD88018.1"/>
    </source>
</evidence>